<sequence length="82" mass="8720">MGRRRAGKLAWNYDANGGGGYEHNDGIRRGLHGKVAEQSTICGGADWARYGFQLVAGSCDDDVDGEKRTFEQVMGAASIGAI</sequence>
<dbReference type="EMBL" id="JBEDUW010000004">
    <property type="protein sequence ID" value="KAK9932017.1"/>
    <property type="molecule type" value="Genomic_DNA"/>
</dbReference>
<keyword evidence="2" id="KW-1185">Reference proteome</keyword>
<organism evidence="1 2">
    <name type="scientific">Rubus argutus</name>
    <name type="common">Southern blackberry</name>
    <dbReference type="NCBI Taxonomy" id="59490"/>
    <lineage>
        <taxon>Eukaryota</taxon>
        <taxon>Viridiplantae</taxon>
        <taxon>Streptophyta</taxon>
        <taxon>Embryophyta</taxon>
        <taxon>Tracheophyta</taxon>
        <taxon>Spermatophyta</taxon>
        <taxon>Magnoliopsida</taxon>
        <taxon>eudicotyledons</taxon>
        <taxon>Gunneridae</taxon>
        <taxon>Pentapetalae</taxon>
        <taxon>rosids</taxon>
        <taxon>fabids</taxon>
        <taxon>Rosales</taxon>
        <taxon>Rosaceae</taxon>
        <taxon>Rosoideae</taxon>
        <taxon>Rosoideae incertae sedis</taxon>
        <taxon>Rubus</taxon>
    </lineage>
</organism>
<proteinExistence type="predicted"/>
<accession>A0AAW1X5H9</accession>
<protein>
    <submittedName>
        <fullName evidence="1">Uncharacterized protein</fullName>
    </submittedName>
</protein>
<comment type="caution">
    <text evidence="1">The sequence shown here is derived from an EMBL/GenBank/DDBJ whole genome shotgun (WGS) entry which is preliminary data.</text>
</comment>
<name>A0AAW1X5H9_RUBAR</name>
<reference evidence="1 2" key="1">
    <citation type="journal article" date="2023" name="G3 (Bethesda)">
        <title>A chromosome-length genome assembly and annotation of blackberry (Rubus argutus, cv. 'Hillquist').</title>
        <authorList>
            <person name="Bruna T."/>
            <person name="Aryal R."/>
            <person name="Dudchenko O."/>
            <person name="Sargent D.J."/>
            <person name="Mead D."/>
            <person name="Buti M."/>
            <person name="Cavallini A."/>
            <person name="Hytonen T."/>
            <person name="Andres J."/>
            <person name="Pham M."/>
            <person name="Weisz D."/>
            <person name="Mascagni F."/>
            <person name="Usai G."/>
            <person name="Natali L."/>
            <person name="Bassil N."/>
            <person name="Fernandez G.E."/>
            <person name="Lomsadze A."/>
            <person name="Armour M."/>
            <person name="Olukolu B."/>
            <person name="Poorten T."/>
            <person name="Britton C."/>
            <person name="Davik J."/>
            <person name="Ashrafi H."/>
            <person name="Aiden E.L."/>
            <person name="Borodovsky M."/>
            <person name="Worthington M."/>
        </authorList>
    </citation>
    <scope>NUCLEOTIDE SEQUENCE [LARGE SCALE GENOMIC DNA]</scope>
    <source>
        <strain evidence="1">PI 553951</strain>
    </source>
</reference>
<dbReference type="AlphaFoldDB" id="A0AAW1X5H9"/>
<gene>
    <name evidence="1" type="ORF">M0R45_019268</name>
</gene>
<evidence type="ECO:0000313" key="1">
    <source>
        <dbReference type="EMBL" id="KAK9932017.1"/>
    </source>
</evidence>
<evidence type="ECO:0000313" key="2">
    <source>
        <dbReference type="Proteomes" id="UP001457282"/>
    </source>
</evidence>
<dbReference type="Proteomes" id="UP001457282">
    <property type="component" value="Unassembled WGS sequence"/>
</dbReference>